<sequence length="91" mass="10031">MGSREPSEGGRCHITASMEPAQITAAVMSIVNTSRIILQYVQNQNLQKQARRRWQHGDESDEDMDTDFSESTGPGNLAILVAMGQAHAREC</sequence>
<protein>
    <submittedName>
        <fullName evidence="2">Uncharacterized protein</fullName>
    </submittedName>
</protein>
<dbReference type="AlphaFoldDB" id="M7B542"/>
<proteinExistence type="predicted"/>
<reference evidence="3" key="1">
    <citation type="journal article" date="2013" name="Nat. Genet.">
        <title>The draft genomes of soft-shell turtle and green sea turtle yield insights into the development and evolution of the turtle-specific body plan.</title>
        <authorList>
            <person name="Wang Z."/>
            <person name="Pascual-Anaya J."/>
            <person name="Zadissa A."/>
            <person name="Li W."/>
            <person name="Niimura Y."/>
            <person name="Huang Z."/>
            <person name="Li C."/>
            <person name="White S."/>
            <person name="Xiong Z."/>
            <person name="Fang D."/>
            <person name="Wang B."/>
            <person name="Ming Y."/>
            <person name="Chen Y."/>
            <person name="Zheng Y."/>
            <person name="Kuraku S."/>
            <person name="Pignatelli M."/>
            <person name="Herrero J."/>
            <person name="Beal K."/>
            <person name="Nozawa M."/>
            <person name="Li Q."/>
            <person name="Wang J."/>
            <person name="Zhang H."/>
            <person name="Yu L."/>
            <person name="Shigenobu S."/>
            <person name="Wang J."/>
            <person name="Liu J."/>
            <person name="Flicek P."/>
            <person name="Searle S."/>
            <person name="Wang J."/>
            <person name="Kuratani S."/>
            <person name="Yin Y."/>
            <person name="Aken B."/>
            <person name="Zhang G."/>
            <person name="Irie N."/>
        </authorList>
    </citation>
    <scope>NUCLEOTIDE SEQUENCE [LARGE SCALE GENOMIC DNA]</scope>
</reference>
<evidence type="ECO:0000256" key="1">
    <source>
        <dbReference type="SAM" id="MobiDB-lite"/>
    </source>
</evidence>
<evidence type="ECO:0000313" key="3">
    <source>
        <dbReference type="Proteomes" id="UP000031443"/>
    </source>
</evidence>
<name>M7B542_CHEMY</name>
<dbReference type="Proteomes" id="UP000031443">
    <property type="component" value="Unassembled WGS sequence"/>
</dbReference>
<gene>
    <name evidence="2" type="ORF">UY3_15659</name>
</gene>
<keyword evidence="3" id="KW-1185">Reference proteome</keyword>
<dbReference type="EMBL" id="KB572001">
    <property type="protein sequence ID" value="EMP27253.1"/>
    <property type="molecule type" value="Genomic_DNA"/>
</dbReference>
<feature type="compositionally biased region" description="Acidic residues" evidence="1">
    <location>
        <begin position="59"/>
        <end position="68"/>
    </location>
</feature>
<feature type="region of interest" description="Disordered" evidence="1">
    <location>
        <begin position="50"/>
        <end position="74"/>
    </location>
</feature>
<evidence type="ECO:0000313" key="2">
    <source>
        <dbReference type="EMBL" id="EMP27253.1"/>
    </source>
</evidence>
<accession>M7B542</accession>
<organism evidence="2 3">
    <name type="scientific">Chelonia mydas</name>
    <name type="common">Green sea-turtle</name>
    <name type="synonym">Chelonia agassizi</name>
    <dbReference type="NCBI Taxonomy" id="8469"/>
    <lineage>
        <taxon>Eukaryota</taxon>
        <taxon>Metazoa</taxon>
        <taxon>Chordata</taxon>
        <taxon>Craniata</taxon>
        <taxon>Vertebrata</taxon>
        <taxon>Euteleostomi</taxon>
        <taxon>Archelosauria</taxon>
        <taxon>Testudinata</taxon>
        <taxon>Testudines</taxon>
        <taxon>Cryptodira</taxon>
        <taxon>Durocryptodira</taxon>
        <taxon>Americhelydia</taxon>
        <taxon>Chelonioidea</taxon>
        <taxon>Cheloniidae</taxon>
        <taxon>Chelonia</taxon>
    </lineage>
</organism>